<dbReference type="InParanoid" id="A0A1S3K6S9"/>
<evidence type="ECO:0000313" key="7">
    <source>
        <dbReference type="Proteomes" id="UP000085678"/>
    </source>
</evidence>
<name>A0A1S3K6S9_LINAN</name>
<dbReference type="PROSITE" id="PS51892">
    <property type="entry name" value="SUBTILASE"/>
    <property type="match status" value="1"/>
</dbReference>
<feature type="active site" description="Charge relay system" evidence="5">
    <location>
        <position position="83"/>
    </location>
</feature>
<proteinExistence type="inferred from homology"/>
<evidence type="ECO:0000259" key="6">
    <source>
        <dbReference type="Pfam" id="PF00082"/>
    </source>
</evidence>
<sequence length="318" mass="34409">MSMDGYHSDGPHTTSEYFWNLDRIYRKEGEFRTCAPGTEIDAYIIDCGIHPNHSEFLDGEGKSRVKKGWHYKNDSNNEVGGWHGTFVASVLGGKICGVARNVNLIDVTVCMNDTEFCLSTIETAVNWITKQVQGNGVLSVINMSFGTEFPRSFVIAVKAALNAGIPAVASAGNHNESDPYDNTDSCRRSPANITRAITVGATNKADSLSAFSFLGPCVDIYAPGTNIIGAYYEVDSKYGIANGTSFAAPLVAGVVAGMLQVFRDAKYYTKPSKDVVKDINKYIIKYAEKNAVKGLPKGNNNYMLQTTGLYTVANATAS</sequence>
<feature type="active site" description="Charge relay system" evidence="5">
    <location>
        <position position="46"/>
    </location>
</feature>
<dbReference type="PROSITE" id="PS00137">
    <property type="entry name" value="SUBTILASE_HIS"/>
    <property type="match status" value="1"/>
</dbReference>
<dbReference type="InterPro" id="IPR022398">
    <property type="entry name" value="Peptidase_S8_His-AS"/>
</dbReference>
<dbReference type="GO" id="GO:0006508">
    <property type="term" value="P:proteolysis"/>
    <property type="evidence" value="ECO:0007669"/>
    <property type="project" value="UniProtKB-KW"/>
</dbReference>
<evidence type="ECO:0000256" key="5">
    <source>
        <dbReference type="PROSITE-ProRule" id="PRU01240"/>
    </source>
</evidence>
<organism evidence="7 8">
    <name type="scientific">Lingula anatina</name>
    <name type="common">Brachiopod</name>
    <name type="synonym">Lingula unguis</name>
    <dbReference type="NCBI Taxonomy" id="7574"/>
    <lineage>
        <taxon>Eukaryota</taxon>
        <taxon>Metazoa</taxon>
        <taxon>Spiralia</taxon>
        <taxon>Lophotrochozoa</taxon>
        <taxon>Brachiopoda</taxon>
        <taxon>Linguliformea</taxon>
        <taxon>Lingulata</taxon>
        <taxon>Lingulida</taxon>
        <taxon>Linguloidea</taxon>
        <taxon>Lingulidae</taxon>
        <taxon>Lingula</taxon>
    </lineage>
</organism>
<feature type="domain" description="Peptidase S8/S53" evidence="6">
    <location>
        <begin position="44"/>
        <end position="290"/>
    </location>
</feature>
<accession>A0A1S3K6S9</accession>
<dbReference type="Proteomes" id="UP000085678">
    <property type="component" value="Unplaced"/>
</dbReference>
<evidence type="ECO:0000256" key="3">
    <source>
        <dbReference type="ARBA" id="ARBA00022801"/>
    </source>
</evidence>
<dbReference type="KEGG" id="lak:106179217"/>
<evidence type="ECO:0000256" key="2">
    <source>
        <dbReference type="ARBA" id="ARBA00022670"/>
    </source>
</evidence>
<protein>
    <submittedName>
        <fullName evidence="8">Uncharacterized protein LOC106179217</fullName>
    </submittedName>
</protein>
<dbReference type="InterPro" id="IPR015500">
    <property type="entry name" value="Peptidase_S8_subtilisin-rel"/>
</dbReference>
<dbReference type="PANTHER" id="PTHR43806:SF11">
    <property type="entry name" value="CEREVISIN-RELATED"/>
    <property type="match status" value="1"/>
</dbReference>
<dbReference type="GO" id="GO:0004252">
    <property type="term" value="F:serine-type endopeptidase activity"/>
    <property type="evidence" value="ECO:0007669"/>
    <property type="project" value="UniProtKB-UniRule"/>
</dbReference>
<dbReference type="OrthoDB" id="206201at2759"/>
<evidence type="ECO:0000313" key="8">
    <source>
        <dbReference type="RefSeq" id="XP_013418207.1"/>
    </source>
</evidence>
<dbReference type="InterPro" id="IPR000209">
    <property type="entry name" value="Peptidase_S8/S53_dom"/>
</dbReference>
<dbReference type="RefSeq" id="XP_013418207.1">
    <property type="nucleotide sequence ID" value="XM_013562753.1"/>
</dbReference>
<dbReference type="InterPro" id="IPR050131">
    <property type="entry name" value="Peptidase_S8_subtilisin-like"/>
</dbReference>
<reference evidence="8" key="1">
    <citation type="submission" date="2025-08" db="UniProtKB">
        <authorList>
            <consortium name="RefSeq"/>
        </authorList>
    </citation>
    <scope>IDENTIFICATION</scope>
    <source>
        <tissue evidence="8">Gonads</tissue>
    </source>
</reference>
<evidence type="ECO:0000256" key="4">
    <source>
        <dbReference type="ARBA" id="ARBA00022825"/>
    </source>
</evidence>
<gene>
    <name evidence="8" type="primary">LOC106179217</name>
</gene>
<dbReference type="PRINTS" id="PR00723">
    <property type="entry name" value="SUBTILISIN"/>
</dbReference>
<comment type="similarity">
    <text evidence="1 5">Belongs to the peptidase S8 family.</text>
</comment>
<dbReference type="PANTHER" id="PTHR43806">
    <property type="entry name" value="PEPTIDASE S8"/>
    <property type="match status" value="1"/>
</dbReference>
<evidence type="ECO:0000256" key="1">
    <source>
        <dbReference type="ARBA" id="ARBA00011073"/>
    </source>
</evidence>
<dbReference type="AlphaFoldDB" id="A0A1S3K6S9"/>
<dbReference type="GO" id="GO:0005615">
    <property type="term" value="C:extracellular space"/>
    <property type="evidence" value="ECO:0007669"/>
    <property type="project" value="TreeGrafter"/>
</dbReference>
<dbReference type="PROSITE" id="PS00138">
    <property type="entry name" value="SUBTILASE_SER"/>
    <property type="match status" value="1"/>
</dbReference>
<keyword evidence="3 5" id="KW-0378">Hydrolase</keyword>
<dbReference type="InterPro" id="IPR036852">
    <property type="entry name" value="Peptidase_S8/S53_dom_sf"/>
</dbReference>
<keyword evidence="2 5" id="KW-0645">Protease</keyword>
<dbReference type="Gene3D" id="3.40.50.200">
    <property type="entry name" value="Peptidase S8/S53 domain"/>
    <property type="match status" value="1"/>
</dbReference>
<dbReference type="GeneID" id="106179217"/>
<dbReference type="Pfam" id="PF00082">
    <property type="entry name" value="Peptidase_S8"/>
    <property type="match status" value="1"/>
</dbReference>
<dbReference type="InterPro" id="IPR023828">
    <property type="entry name" value="Peptidase_S8_Ser-AS"/>
</dbReference>
<keyword evidence="7" id="KW-1185">Reference proteome</keyword>
<feature type="active site" description="Charge relay system" evidence="5">
    <location>
        <position position="245"/>
    </location>
</feature>
<dbReference type="SUPFAM" id="SSF52743">
    <property type="entry name" value="Subtilisin-like"/>
    <property type="match status" value="1"/>
</dbReference>
<keyword evidence="4 5" id="KW-0720">Serine protease</keyword>